<name>A0A1A9UJR3_GLOAU</name>
<evidence type="ECO:0000256" key="1">
    <source>
        <dbReference type="ARBA" id="ARBA00022723"/>
    </source>
</evidence>
<keyword evidence="1" id="KW-0479">Metal-binding</keyword>
<dbReference type="GO" id="GO:0000981">
    <property type="term" value="F:DNA-binding transcription factor activity, RNA polymerase II-specific"/>
    <property type="evidence" value="ECO:0007669"/>
    <property type="project" value="TreeGrafter"/>
</dbReference>
<sequence>MSLRNMQTSVPPTPLHTFSRLFRPWDNTSNNFLNESSNSRKANRNTSRNETHKPYVKSECQEDLPTSSNCKIKTEPNSSFSSSSESDRDSASFGSFSSRTSNIEDFTNSGNSLENPRKPVNNRSTHLTTLALPSVNSAAYNVPPYLYNNIEPHNLVRPTQMPLLPGMPPSSTNEFYYAAAAAAAAAASASVNIMPAVGAGPHTNPARGYGLESYAALSLMEHEYARVMAEDAQVKAVNARKQRPKKFKCPHCEVAFSNNGQLKGHIRIHTGERPFKCDVETCGKTFTRNEELTRHKRIHTGLRPYPCATCGKKFGRRDHLKKHTKTHMPQERQMAPTLFLPMYPYLYGY</sequence>
<dbReference type="FunFam" id="3.30.160.60:FF:001488">
    <property type="entry name" value="Krueppel-like factor 15"/>
    <property type="match status" value="1"/>
</dbReference>
<evidence type="ECO:0000256" key="4">
    <source>
        <dbReference type="PROSITE-ProRule" id="PRU00042"/>
    </source>
</evidence>
<organism evidence="7 8">
    <name type="scientific">Glossina austeni</name>
    <name type="common">Savannah tsetse fly</name>
    <dbReference type="NCBI Taxonomy" id="7395"/>
    <lineage>
        <taxon>Eukaryota</taxon>
        <taxon>Metazoa</taxon>
        <taxon>Ecdysozoa</taxon>
        <taxon>Arthropoda</taxon>
        <taxon>Hexapoda</taxon>
        <taxon>Insecta</taxon>
        <taxon>Pterygota</taxon>
        <taxon>Neoptera</taxon>
        <taxon>Endopterygota</taxon>
        <taxon>Diptera</taxon>
        <taxon>Brachycera</taxon>
        <taxon>Muscomorpha</taxon>
        <taxon>Hippoboscoidea</taxon>
        <taxon>Glossinidae</taxon>
        <taxon>Glossina</taxon>
    </lineage>
</organism>
<dbReference type="SUPFAM" id="SSF57667">
    <property type="entry name" value="beta-beta-alpha zinc fingers"/>
    <property type="match status" value="2"/>
</dbReference>
<feature type="domain" description="C2H2-type" evidence="6">
    <location>
        <begin position="247"/>
        <end position="274"/>
    </location>
</feature>
<dbReference type="PROSITE" id="PS00028">
    <property type="entry name" value="ZINC_FINGER_C2H2_1"/>
    <property type="match status" value="3"/>
</dbReference>
<dbReference type="AlphaFoldDB" id="A0A1A9UJR3"/>
<dbReference type="InterPro" id="IPR013087">
    <property type="entry name" value="Znf_C2H2_type"/>
</dbReference>
<feature type="compositionally biased region" description="Polar residues" evidence="5">
    <location>
        <begin position="26"/>
        <end position="46"/>
    </location>
</feature>
<feature type="domain" description="C2H2-type" evidence="6">
    <location>
        <begin position="275"/>
        <end position="304"/>
    </location>
</feature>
<keyword evidence="3" id="KW-0862">Zinc</keyword>
<dbReference type="InterPro" id="IPR036236">
    <property type="entry name" value="Znf_C2H2_sf"/>
</dbReference>
<dbReference type="VEuPathDB" id="VectorBase:GAUT007108"/>
<dbReference type="Pfam" id="PF00096">
    <property type="entry name" value="zf-C2H2"/>
    <property type="match status" value="3"/>
</dbReference>
<evidence type="ECO:0000256" key="2">
    <source>
        <dbReference type="ARBA" id="ARBA00022771"/>
    </source>
</evidence>
<dbReference type="GO" id="GO:0008270">
    <property type="term" value="F:zinc ion binding"/>
    <property type="evidence" value="ECO:0007669"/>
    <property type="project" value="UniProtKB-KW"/>
</dbReference>
<evidence type="ECO:0000313" key="8">
    <source>
        <dbReference type="Proteomes" id="UP000078200"/>
    </source>
</evidence>
<protein>
    <recommendedName>
        <fullName evidence="6">C2H2-type domain-containing protein</fullName>
    </recommendedName>
</protein>
<reference evidence="7" key="1">
    <citation type="submission" date="2020-05" db="UniProtKB">
        <authorList>
            <consortium name="EnsemblMetazoa"/>
        </authorList>
    </citation>
    <scope>IDENTIFICATION</scope>
    <source>
        <strain evidence="7">TTRI</strain>
    </source>
</reference>
<dbReference type="PANTHER" id="PTHR23235:SF139">
    <property type="entry name" value="HUCKEBEIN"/>
    <property type="match status" value="1"/>
</dbReference>
<feature type="compositionally biased region" description="Polar residues" evidence="5">
    <location>
        <begin position="103"/>
        <end position="114"/>
    </location>
</feature>
<dbReference type="GO" id="GO:0000978">
    <property type="term" value="F:RNA polymerase II cis-regulatory region sequence-specific DNA binding"/>
    <property type="evidence" value="ECO:0007669"/>
    <property type="project" value="TreeGrafter"/>
</dbReference>
<dbReference type="PANTHER" id="PTHR23235">
    <property type="entry name" value="KRUEPPEL-LIKE TRANSCRIPTION FACTOR"/>
    <property type="match status" value="1"/>
</dbReference>
<dbReference type="Proteomes" id="UP000078200">
    <property type="component" value="Unassembled WGS sequence"/>
</dbReference>
<feature type="domain" description="C2H2-type" evidence="6">
    <location>
        <begin position="305"/>
        <end position="332"/>
    </location>
</feature>
<dbReference type="SMART" id="SM00355">
    <property type="entry name" value="ZnF_C2H2"/>
    <property type="match status" value="3"/>
</dbReference>
<feature type="region of interest" description="Disordered" evidence="5">
    <location>
        <begin position="1"/>
        <end position="123"/>
    </location>
</feature>
<dbReference type="FunFam" id="3.30.160.60:FF:000257">
    <property type="entry name" value="ZXD family zinc finger C"/>
    <property type="match status" value="1"/>
</dbReference>
<keyword evidence="8" id="KW-1185">Reference proteome</keyword>
<dbReference type="Gene3D" id="3.30.160.60">
    <property type="entry name" value="Classic Zinc Finger"/>
    <property type="match status" value="3"/>
</dbReference>
<dbReference type="STRING" id="7395.A0A1A9UJR3"/>
<keyword evidence="2 4" id="KW-0863">Zinc-finger</keyword>
<feature type="compositionally biased region" description="Low complexity" evidence="5">
    <location>
        <begin position="91"/>
        <end position="101"/>
    </location>
</feature>
<dbReference type="FunFam" id="3.30.160.60:FF:002115">
    <property type="entry name" value="Krueppel-like factor 15"/>
    <property type="match status" value="1"/>
</dbReference>
<dbReference type="EnsemblMetazoa" id="GAUT007108-RA">
    <property type="protein sequence ID" value="GAUT007108-PA"/>
    <property type="gene ID" value="GAUT007108"/>
</dbReference>
<feature type="compositionally biased region" description="Polar residues" evidence="5">
    <location>
        <begin position="1"/>
        <end position="10"/>
    </location>
</feature>
<evidence type="ECO:0000313" key="7">
    <source>
        <dbReference type="EnsemblMetazoa" id="GAUT007108-PA"/>
    </source>
</evidence>
<evidence type="ECO:0000256" key="3">
    <source>
        <dbReference type="ARBA" id="ARBA00022833"/>
    </source>
</evidence>
<feature type="compositionally biased region" description="Polar residues" evidence="5">
    <location>
        <begin position="64"/>
        <end position="77"/>
    </location>
</feature>
<proteinExistence type="predicted"/>
<evidence type="ECO:0000259" key="6">
    <source>
        <dbReference type="PROSITE" id="PS50157"/>
    </source>
</evidence>
<accession>A0A1A9UJR3</accession>
<dbReference type="PROSITE" id="PS50157">
    <property type="entry name" value="ZINC_FINGER_C2H2_2"/>
    <property type="match status" value="3"/>
</dbReference>
<evidence type="ECO:0000256" key="5">
    <source>
        <dbReference type="SAM" id="MobiDB-lite"/>
    </source>
</evidence>